<name>R0JJ42_EXST2</name>
<feature type="compositionally biased region" description="Basic residues" evidence="10">
    <location>
        <begin position="321"/>
        <end position="330"/>
    </location>
</feature>
<dbReference type="Proteomes" id="UP000016935">
    <property type="component" value="Unassembled WGS sequence"/>
</dbReference>
<dbReference type="HOGENOM" id="CLU_039326_0_1_1"/>
<dbReference type="PROSITE" id="PS51144">
    <property type="entry name" value="ALPHA_CA_2"/>
    <property type="match status" value="1"/>
</dbReference>
<keyword evidence="9" id="KW-0732">Signal</keyword>
<evidence type="ECO:0000256" key="9">
    <source>
        <dbReference type="RuleBase" id="RU367011"/>
    </source>
</evidence>
<organism evidence="12 13">
    <name type="scientific">Exserohilum turcicum (strain 28A)</name>
    <name type="common">Northern leaf blight fungus</name>
    <name type="synonym">Setosphaeria turcica</name>
    <dbReference type="NCBI Taxonomy" id="671987"/>
    <lineage>
        <taxon>Eukaryota</taxon>
        <taxon>Fungi</taxon>
        <taxon>Dikarya</taxon>
        <taxon>Ascomycota</taxon>
        <taxon>Pezizomycotina</taxon>
        <taxon>Dothideomycetes</taxon>
        <taxon>Pleosporomycetidae</taxon>
        <taxon>Pleosporales</taxon>
        <taxon>Pleosporineae</taxon>
        <taxon>Pleosporaceae</taxon>
        <taxon>Exserohilum</taxon>
    </lineage>
</organism>
<sequence length="330" mass="35035">MLFKTLLVASTASATCLHGLSMFKRADEVKVSKFGYGPLNGPFNWASLAPENEACKNGTNQSPINIDSKIPLAKSKPKLTVPAVSESIFENLGSTIEVLANGTTNFEGTDFRLVQFHMHTPSEHHIDGEYYPLELHMVHQGVVDNTKLAVIGLMFQVSAGKSSSIIASLSSALPEITVPGTKTSIKGGIDYKDVISAIETSDIVQYTGSLTTPPCAEGVTFLLLKDPLDISVADYNAIKKIVKFNSRFVQNELGETNILEVGALSGTANAIMPITANATTPLTPHAAAESPAAQKGDADATACDQKPKDNGAHAGYPGNPPHRRSAKFAQ</sequence>
<dbReference type="AlphaFoldDB" id="R0JJ42"/>
<comment type="cofactor">
    <cofactor evidence="1 9">
        <name>Zn(2+)</name>
        <dbReference type="ChEBI" id="CHEBI:29105"/>
    </cofactor>
</comment>
<dbReference type="GO" id="GO:0008270">
    <property type="term" value="F:zinc ion binding"/>
    <property type="evidence" value="ECO:0007669"/>
    <property type="project" value="UniProtKB-UniRule"/>
</dbReference>
<dbReference type="CDD" id="cd03124">
    <property type="entry name" value="alpha_CA_prokaryotic_like"/>
    <property type="match status" value="1"/>
</dbReference>
<evidence type="ECO:0000256" key="8">
    <source>
        <dbReference type="ARBA" id="ARBA00048348"/>
    </source>
</evidence>
<keyword evidence="7 9" id="KW-0456">Lyase</keyword>
<dbReference type="GO" id="GO:0004089">
    <property type="term" value="F:carbonate dehydratase activity"/>
    <property type="evidence" value="ECO:0007669"/>
    <property type="project" value="UniProtKB-UniRule"/>
</dbReference>
<accession>R0JJ42</accession>
<comment type="similarity">
    <text evidence="3 9">Belongs to the alpha-carbonic anhydrase family.</text>
</comment>
<evidence type="ECO:0000256" key="3">
    <source>
        <dbReference type="ARBA" id="ARBA00010718"/>
    </source>
</evidence>
<evidence type="ECO:0000256" key="5">
    <source>
        <dbReference type="ARBA" id="ARBA00022723"/>
    </source>
</evidence>
<dbReference type="PANTHER" id="PTHR18952:SF265">
    <property type="entry name" value="CARBONIC ANHYDRASE"/>
    <property type="match status" value="1"/>
</dbReference>
<comment type="function">
    <text evidence="2 9">Reversible hydration of carbon dioxide.</text>
</comment>
<evidence type="ECO:0000259" key="11">
    <source>
        <dbReference type="PROSITE" id="PS51144"/>
    </source>
</evidence>
<feature type="domain" description="Alpha-carbonic anhydrase" evidence="11">
    <location>
        <begin position="32"/>
        <end position="283"/>
    </location>
</feature>
<evidence type="ECO:0000256" key="10">
    <source>
        <dbReference type="SAM" id="MobiDB-lite"/>
    </source>
</evidence>
<dbReference type="PANTHER" id="PTHR18952">
    <property type="entry name" value="CARBONIC ANHYDRASE"/>
    <property type="match status" value="1"/>
</dbReference>
<evidence type="ECO:0000256" key="4">
    <source>
        <dbReference type="ARBA" id="ARBA00012925"/>
    </source>
</evidence>
<keyword evidence="6 9" id="KW-0862">Zinc</keyword>
<dbReference type="SMART" id="SM01057">
    <property type="entry name" value="Carb_anhydrase"/>
    <property type="match status" value="1"/>
</dbReference>
<feature type="region of interest" description="Disordered" evidence="10">
    <location>
        <begin position="284"/>
        <end position="330"/>
    </location>
</feature>
<evidence type="ECO:0000256" key="2">
    <source>
        <dbReference type="ARBA" id="ARBA00002904"/>
    </source>
</evidence>
<dbReference type="Gene3D" id="3.10.200.10">
    <property type="entry name" value="Alpha carbonic anhydrase"/>
    <property type="match status" value="1"/>
</dbReference>
<dbReference type="STRING" id="671987.R0JJ42"/>
<feature type="signal peptide" evidence="9">
    <location>
        <begin position="1"/>
        <end position="16"/>
    </location>
</feature>
<evidence type="ECO:0000313" key="13">
    <source>
        <dbReference type="Proteomes" id="UP000016935"/>
    </source>
</evidence>
<dbReference type="InterPro" id="IPR041891">
    <property type="entry name" value="Alpha_CA_prokaryot-like"/>
</dbReference>
<dbReference type="InterPro" id="IPR001148">
    <property type="entry name" value="CA_dom"/>
</dbReference>
<comment type="catalytic activity">
    <reaction evidence="8 9">
        <text>hydrogencarbonate + H(+) = CO2 + H2O</text>
        <dbReference type="Rhea" id="RHEA:10748"/>
        <dbReference type="ChEBI" id="CHEBI:15377"/>
        <dbReference type="ChEBI" id="CHEBI:15378"/>
        <dbReference type="ChEBI" id="CHEBI:16526"/>
        <dbReference type="ChEBI" id="CHEBI:17544"/>
        <dbReference type="EC" id="4.2.1.1"/>
    </reaction>
</comment>
<dbReference type="EC" id="4.2.1.1" evidence="4 9"/>
<dbReference type="PROSITE" id="PS00162">
    <property type="entry name" value="ALPHA_CA_1"/>
    <property type="match status" value="1"/>
</dbReference>
<evidence type="ECO:0000256" key="7">
    <source>
        <dbReference type="ARBA" id="ARBA00023239"/>
    </source>
</evidence>
<dbReference type="InterPro" id="IPR036398">
    <property type="entry name" value="CA_dom_sf"/>
</dbReference>
<dbReference type="SUPFAM" id="SSF51069">
    <property type="entry name" value="Carbonic anhydrase"/>
    <property type="match status" value="1"/>
</dbReference>
<dbReference type="InterPro" id="IPR023561">
    <property type="entry name" value="Carbonic_anhydrase_a-class"/>
</dbReference>
<dbReference type="GeneID" id="19403985"/>
<dbReference type="RefSeq" id="XP_008030658.1">
    <property type="nucleotide sequence ID" value="XM_008032467.1"/>
</dbReference>
<dbReference type="EMBL" id="KB908866">
    <property type="protein sequence ID" value="EOA81363.1"/>
    <property type="molecule type" value="Genomic_DNA"/>
</dbReference>
<evidence type="ECO:0000256" key="6">
    <source>
        <dbReference type="ARBA" id="ARBA00022833"/>
    </source>
</evidence>
<dbReference type="OrthoDB" id="429145at2759"/>
<keyword evidence="5 9" id="KW-0479">Metal-binding</keyword>
<dbReference type="eggNOG" id="KOG0382">
    <property type="taxonomic scope" value="Eukaryota"/>
</dbReference>
<reference evidence="12 13" key="1">
    <citation type="journal article" date="2012" name="PLoS Pathog.">
        <title>Diverse lifestyles and strategies of plant pathogenesis encoded in the genomes of eighteen Dothideomycetes fungi.</title>
        <authorList>
            <person name="Ohm R.A."/>
            <person name="Feau N."/>
            <person name="Henrissat B."/>
            <person name="Schoch C.L."/>
            <person name="Horwitz B.A."/>
            <person name="Barry K.W."/>
            <person name="Condon B.J."/>
            <person name="Copeland A.C."/>
            <person name="Dhillon B."/>
            <person name="Glaser F."/>
            <person name="Hesse C.N."/>
            <person name="Kosti I."/>
            <person name="LaButti K."/>
            <person name="Lindquist E.A."/>
            <person name="Lucas S."/>
            <person name="Salamov A.A."/>
            <person name="Bradshaw R.E."/>
            <person name="Ciuffetti L."/>
            <person name="Hamelin R.C."/>
            <person name="Kema G.H.J."/>
            <person name="Lawrence C."/>
            <person name="Scott J.A."/>
            <person name="Spatafora J.W."/>
            <person name="Turgeon B.G."/>
            <person name="de Wit P.J.G.M."/>
            <person name="Zhong S."/>
            <person name="Goodwin S.B."/>
            <person name="Grigoriev I.V."/>
        </authorList>
    </citation>
    <scope>NUCLEOTIDE SEQUENCE [LARGE SCALE GENOMIC DNA]</scope>
    <source>
        <strain evidence="13">28A</strain>
    </source>
</reference>
<evidence type="ECO:0000256" key="1">
    <source>
        <dbReference type="ARBA" id="ARBA00001947"/>
    </source>
</evidence>
<dbReference type="Pfam" id="PF00194">
    <property type="entry name" value="Carb_anhydrase"/>
    <property type="match status" value="1"/>
</dbReference>
<dbReference type="InterPro" id="IPR018338">
    <property type="entry name" value="Carbonic_anhydrase_a-class_CS"/>
</dbReference>
<evidence type="ECO:0000313" key="12">
    <source>
        <dbReference type="EMBL" id="EOA81363.1"/>
    </source>
</evidence>
<protein>
    <recommendedName>
        <fullName evidence="4 9">Carbonic anhydrase</fullName>
        <ecNumber evidence="4 9">4.2.1.1</ecNumber>
    </recommendedName>
</protein>
<feature type="chain" id="PRO_5025092383" description="Carbonic anhydrase" evidence="9">
    <location>
        <begin position="17"/>
        <end position="330"/>
    </location>
</feature>
<keyword evidence="13" id="KW-1185">Reference proteome</keyword>
<gene>
    <name evidence="12" type="ORF">SETTUDRAFT_35206</name>
</gene>
<reference evidence="12 13" key="2">
    <citation type="journal article" date="2013" name="PLoS Genet.">
        <title>Comparative genome structure, secondary metabolite, and effector coding capacity across Cochliobolus pathogens.</title>
        <authorList>
            <person name="Condon B.J."/>
            <person name="Leng Y."/>
            <person name="Wu D."/>
            <person name="Bushley K.E."/>
            <person name="Ohm R.A."/>
            <person name="Otillar R."/>
            <person name="Martin J."/>
            <person name="Schackwitz W."/>
            <person name="Grimwood J."/>
            <person name="MohdZainudin N."/>
            <person name="Xue C."/>
            <person name="Wang R."/>
            <person name="Manning V.A."/>
            <person name="Dhillon B."/>
            <person name="Tu Z.J."/>
            <person name="Steffenson B.J."/>
            <person name="Salamov A."/>
            <person name="Sun H."/>
            <person name="Lowry S."/>
            <person name="LaButti K."/>
            <person name="Han J."/>
            <person name="Copeland A."/>
            <person name="Lindquist E."/>
            <person name="Barry K."/>
            <person name="Schmutz J."/>
            <person name="Baker S.E."/>
            <person name="Ciuffetti L.M."/>
            <person name="Grigoriev I.V."/>
            <person name="Zhong S."/>
            <person name="Turgeon B.G."/>
        </authorList>
    </citation>
    <scope>NUCLEOTIDE SEQUENCE [LARGE SCALE GENOMIC DNA]</scope>
    <source>
        <strain evidence="13">28A</strain>
    </source>
</reference>
<proteinExistence type="inferred from homology"/>